<dbReference type="EMBL" id="VUMY01000019">
    <property type="protein sequence ID" value="MST50422.1"/>
    <property type="molecule type" value="Genomic_DNA"/>
</dbReference>
<sequence length="362" mass="38287">MFKKFSGLLAALAVSALALSGCTSGASPTNSTDSSSPTITGGPLTPDVAVTIGLTYIPNIQFAPFYVAKEKKLFDLAGSKAPVNLRHHGADEGLFNALLSGKENFVVAFGDEAVQAASQGMELTTVGILYQRYPVVVIAKADSGIKTWQDLKGKTVGLPGRYGSNWFGFQAGLNAAGLTLDDVKVSEIGYTQQTQLTTGKVDAVVGFSNNDLVRFNLAGVKVTTLALPENTPLVGAAIVTTEDYAKSNQEICQGVVDGMAEAVNLINENPELALTETRKYDETLTNEASLEAAKQVLAATNELTKIPNYDPENPGKASLPNPKQFRDMIALLDKIGALSDQVDLTKLDDAGLAKIVWSGSKR</sequence>
<evidence type="ECO:0000256" key="1">
    <source>
        <dbReference type="SAM" id="SignalP"/>
    </source>
</evidence>
<dbReference type="InterPro" id="IPR015168">
    <property type="entry name" value="SsuA/THI5"/>
</dbReference>
<dbReference type="Proteomes" id="UP000442535">
    <property type="component" value="Unassembled WGS sequence"/>
</dbReference>
<gene>
    <name evidence="3" type="ORF">FYJ63_09350</name>
</gene>
<dbReference type="PANTHER" id="PTHR31528:SF15">
    <property type="entry name" value="RIBOFLAVIN-BINDING PROTEIN RIBY"/>
    <property type="match status" value="1"/>
</dbReference>
<dbReference type="Gene3D" id="3.40.190.10">
    <property type="entry name" value="Periplasmic binding protein-like II"/>
    <property type="match status" value="2"/>
</dbReference>
<dbReference type="GO" id="GO:0009228">
    <property type="term" value="P:thiamine biosynthetic process"/>
    <property type="evidence" value="ECO:0007669"/>
    <property type="project" value="InterPro"/>
</dbReference>
<evidence type="ECO:0000259" key="2">
    <source>
        <dbReference type="Pfam" id="PF09084"/>
    </source>
</evidence>
<dbReference type="SUPFAM" id="SSF53850">
    <property type="entry name" value="Periplasmic binding protein-like II"/>
    <property type="match status" value="1"/>
</dbReference>
<accession>A0A7K0K4L6</accession>
<evidence type="ECO:0000313" key="3">
    <source>
        <dbReference type="EMBL" id="MST50422.1"/>
    </source>
</evidence>
<protein>
    <submittedName>
        <fullName evidence="3">ABC transporter substrate-binding protein</fullName>
    </submittedName>
</protein>
<evidence type="ECO:0000313" key="4">
    <source>
        <dbReference type="Proteomes" id="UP000442535"/>
    </source>
</evidence>
<dbReference type="Pfam" id="PF09084">
    <property type="entry name" value="NMT1"/>
    <property type="match status" value="1"/>
</dbReference>
<dbReference type="RefSeq" id="WP_154546081.1">
    <property type="nucleotide sequence ID" value="NZ_JAQYQY010000026.1"/>
</dbReference>
<dbReference type="PANTHER" id="PTHR31528">
    <property type="entry name" value="4-AMINO-5-HYDROXYMETHYL-2-METHYLPYRIMIDINE PHOSPHATE SYNTHASE THI11-RELATED"/>
    <property type="match status" value="1"/>
</dbReference>
<name>A0A7K0K4L6_9ACTO</name>
<feature type="chain" id="PRO_5029450266" evidence="1">
    <location>
        <begin position="27"/>
        <end position="362"/>
    </location>
</feature>
<reference evidence="3 4" key="1">
    <citation type="submission" date="2019-08" db="EMBL/GenBank/DDBJ databases">
        <title>In-depth cultivation of the pig gut microbiome towards novel bacterial diversity and tailored functional studies.</title>
        <authorList>
            <person name="Wylensek D."/>
            <person name="Hitch T.C.A."/>
            <person name="Clavel T."/>
        </authorList>
    </citation>
    <scope>NUCLEOTIDE SEQUENCE [LARGE SCALE GENOMIC DNA]</scope>
    <source>
        <strain evidence="3 4">RF-GAM-744-WT-7</strain>
    </source>
</reference>
<dbReference type="PROSITE" id="PS51257">
    <property type="entry name" value="PROKAR_LIPOPROTEIN"/>
    <property type="match status" value="1"/>
</dbReference>
<keyword evidence="4" id="KW-1185">Reference proteome</keyword>
<organism evidence="3 4">
    <name type="scientific">Mobiluncus porci</name>
    <dbReference type="NCBI Taxonomy" id="2652278"/>
    <lineage>
        <taxon>Bacteria</taxon>
        <taxon>Bacillati</taxon>
        <taxon>Actinomycetota</taxon>
        <taxon>Actinomycetes</taxon>
        <taxon>Actinomycetales</taxon>
        <taxon>Actinomycetaceae</taxon>
        <taxon>Mobiluncus</taxon>
    </lineage>
</organism>
<feature type="signal peptide" evidence="1">
    <location>
        <begin position="1"/>
        <end position="26"/>
    </location>
</feature>
<dbReference type="AlphaFoldDB" id="A0A7K0K4L6"/>
<feature type="domain" description="SsuA/THI5-like" evidence="2">
    <location>
        <begin position="59"/>
        <end position="272"/>
    </location>
</feature>
<comment type="caution">
    <text evidence="3">The sequence shown here is derived from an EMBL/GenBank/DDBJ whole genome shotgun (WGS) entry which is preliminary data.</text>
</comment>
<keyword evidence="1" id="KW-0732">Signal</keyword>
<proteinExistence type="predicted"/>
<dbReference type="InterPro" id="IPR027939">
    <property type="entry name" value="NMT1/THI5"/>
</dbReference>